<gene>
    <name evidence="1" type="ORF">MKW98_008808</name>
</gene>
<dbReference type="GO" id="GO:0005739">
    <property type="term" value="C:mitochondrion"/>
    <property type="evidence" value="ECO:0007669"/>
    <property type="project" value="TreeGrafter"/>
</dbReference>
<name>A0AAD4X8X4_9MAGN</name>
<dbReference type="Proteomes" id="UP001202328">
    <property type="component" value="Unassembled WGS sequence"/>
</dbReference>
<dbReference type="PANTHER" id="PTHR43766">
    <property type="entry name" value="TRYPTOPHAN--TRNA LIGASE, MITOCHONDRIAL"/>
    <property type="match status" value="1"/>
</dbReference>
<accession>A0AAD4X8X4</accession>
<protein>
    <submittedName>
        <fullName evidence="1">Uncharacterized protein</fullName>
    </submittedName>
</protein>
<dbReference type="AlphaFoldDB" id="A0AAD4X8X4"/>
<dbReference type="GO" id="GO:0004830">
    <property type="term" value="F:tryptophan-tRNA ligase activity"/>
    <property type="evidence" value="ECO:0007669"/>
    <property type="project" value="TreeGrafter"/>
</dbReference>
<dbReference type="Gene3D" id="1.10.240.10">
    <property type="entry name" value="Tyrosyl-Transfer RNA Synthetase"/>
    <property type="match status" value="1"/>
</dbReference>
<dbReference type="EMBL" id="JAJJMB010013400">
    <property type="protein sequence ID" value="KAI3868723.1"/>
    <property type="molecule type" value="Genomic_DNA"/>
</dbReference>
<reference evidence="1" key="1">
    <citation type="submission" date="2022-04" db="EMBL/GenBank/DDBJ databases">
        <title>A functionally conserved STORR gene fusion in Papaver species that diverged 16.8 million years ago.</title>
        <authorList>
            <person name="Catania T."/>
        </authorList>
    </citation>
    <scope>NUCLEOTIDE SEQUENCE</scope>
    <source>
        <strain evidence="1">S-188037</strain>
    </source>
</reference>
<dbReference type="GO" id="GO:0009507">
    <property type="term" value="C:chloroplast"/>
    <property type="evidence" value="ECO:0007669"/>
    <property type="project" value="TreeGrafter"/>
</dbReference>
<keyword evidence="2" id="KW-1185">Reference proteome</keyword>
<dbReference type="SUPFAM" id="SSF52374">
    <property type="entry name" value="Nucleotidylyl transferase"/>
    <property type="match status" value="1"/>
</dbReference>
<evidence type="ECO:0000313" key="2">
    <source>
        <dbReference type="Proteomes" id="UP001202328"/>
    </source>
</evidence>
<dbReference type="PANTHER" id="PTHR43766:SF1">
    <property type="entry name" value="TRYPTOPHAN--TRNA LIGASE, MITOCHONDRIAL"/>
    <property type="match status" value="1"/>
</dbReference>
<proteinExistence type="predicted"/>
<evidence type="ECO:0000313" key="1">
    <source>
        <dbReference type="EMBL" id="KAI3868723.1"/>
    </source>
</evidence>
<sequence length="131" mass="14827">MSKSDPSDQSRINLLDPKMLEFGNPDRPECNNLLSVYQPIAGKTKEEVARECHDMDWGEFKPFLTDALVNHLHPTQVLVDGATKAVDIADATLNDVYQAMLLWDSCGDEKNQYCCKNQYESNLEFTCGRSH</sequence>
<dbReference type="InterPro" id="IPR050203">
    <property type="entry name" value="Trp-tRNA_synthetase"/>
</dbReference>
<organism evidence="1 2">
    <name type="scientific">Papaver atlanticum</name>
    <dbReference type="NCBI Taxonomy" id="357466"/>
    <lineage>
        <taxon>Eukaryota</taxon>
        <taxon>Viridiplantae</taxon>
        <taxon>Streptophyta</taxon>
        <taxon>Embryophyta</taxon>
        <taxon>Tracheophyta</taxon>
        <taxon>Spermatophyta</taxon>
        <taxon>Magnoliopsida</taxon>
        <taxon>Ranunculales</taxon>
        <taxon>Papaveraceae</taxon>
        <taxon>Papaveroideae</taxon>
        <taxon>Papaver</taxon>
    </lineage>
</organism>
<dbReference type="GO" id="GO:0006436">
    <property type="term" value="P:tryptophanyl-tRNA aminoacylation"/>
    <property type="evidence" value="ECO:0007669"/>
    <property type="project" value="TreeGrafter"/>
</dbReference>
<comment type="caution">
    <text evidence="1">The sequence shown here is derived from an EMBL/GenBank/DDBJ whole genome shotgun (WGS) entry which is preliminary data.</text>
</comment>